<keyword evidence="1" id="KW-0433">Leucine-rich repeat</keyword>
<dbReference type="EMBL" id="JBCGBO010000005">
    <property type="protein sequence ID" value="KAK9200684.1"/>
    <property type="molecule type" value="Genomic_DNA"/>
</dbReference>
<keyword evidence="5" id="KW-1185">Reference proteome</keyword>
<feature type="domain" description="C-JID" evidence="3">
    <location>
        <begin position="18"/>
        <end position="58"/>
    </location>
</feature>
<dbReference type="InterPro" id="IPR045344">
    <property type="entry name" value="C-JID"/>
</dbReference>
<dbReference type="Proteomes" id="UP001428341">
    <property type="component" value="Unassembled WGS sequence"/>
</dbReference>
<accession>A0AAP0M9U5</accession>
<organism evidence="4 5">
    <name type="scientific">Citrus x changshan-huyou</name>
    <dbReference type="NCBI Taxonomy" id="2935761"/>
    <lineage>
        <taxon>Eukaryota</taxon>
        <taxon>Viridiplantae</taxon>
        <taxon>Streptophyta</taxon>
        <taxon>Embryophyta</taxon>
        <taxon>Tracheophyta</taxon>
        <taxon>Spermatophyta</taxon>
        <taxon>Magnoliopsida</taxon>
        <taxon>eudicotyledons</taxon>
        <taxon>Gunneridae</taxon>
        <taxon>Pentapetalae</taxon>
        <taxon>rosids</taxon>
        <taxon>malvids</taxon>
        <taxon>Sapindales</taxon>
        <taxon>Rutaceae</taxon>
        <taxon>Aurantioideae</taxon>
        <taxon>Citrus</taxon>
    </lineage>
</organism>
<evidence type="ECO:0000313" key="4">
    <source>
        <dbReference type="EMBL" id="KAK9200684.1"/>
    </source>
</evidence>
<comment type="caution">
    <text evidence="4">The sequence shown here is derived from an EMBL/GenBank/DDBJ whole genome shotgun (WGS) entry which is preliminary data.</text>
</comment>
<proteinExistence type="predicted"/>
<evidence type="ECO:0000313" key="5">
    <source>
        <dbReference type="Proteomes" id="UP001428341"/>
    </source>
</evidence>
<name>A0AAP0M9U5_9ROSI</name>
<evidence type="ECO:0000259" key="3">
    <source>
        <dbReference type="Pfam" id="PF20160"/>
    </source>
</evidence>
<dbReference type="AlphaFoldDB" id="A0AAP0M9U5"/>
<evidence type="ECO:0000256" key="2">
    <source>
        <dbReference type="ARBA" id="ARBA00022737"/>
    </source>
</evidence>
<evidence type="ECO:0000256" key="1">
    <source>
        <dbReference type="ARBA" id="ARBA00022614"/>
    </source>
</evidence>
<keyword evidence="2" id="KW-0677">Repeat</keyword>
<dbReference type="Pfam" id="PF20160">
    <property type="entry name" value="C-JID"/>
    <property type="match status" value="1"/>
</dbReference>
<reference evidence="4 5" key="1">
    <citation type="submission" date="2024-05" db="EMBL/GenBank/DDBJ databases">
        <title>Haplotype-resolved chromosome-level genome assembly of Huyou (Citrus changshanensis).</title>
        <authorList>
            <person name="Miao C."/>
            <person name="Chen W."/>
            <person name="Wu Y."/>
            <person name="Wang L."/>
            <person name="Zhao S."/>
            <person name="Grierson D."/>
            <person name="Xu C."/>
            <person name="Chen K."/>
        </authorList>
    </citation>
    <scope>NUCLEOTIDE SEQUENCE [LARGE SCALE GENOMIC DNA]</scope>
    <source>
        <strain evidence="4">01-14</strain>
        <tissue evidence="4">Leaf</tissue>
    </source>
</reference>
<sequence length="64" mass="7181">MVFMLQEFRKLHGINICLPGSRIPDWFSSHGSGSSITMQLFQHCCSTNLIRFSVCAVQSSPVCF</sequence>
<protein>
    <recommendedName>
        <fullName evidence="3">C-JID domain-containing protein</fullName>
    </recommendedName>
</protein>
<gene>
    <name evidence="4" type="ORF">WN944_015882</name>
</gene>